<dbReference type="HOGENOM" id="CLU_257485_0_0_1"/>
<dbReference type="OrthoDB" id="5951504at2759"/>
<feature type="repeat" description="TPR" evidence="1">
    <location>
        <begin position="34"/>
        <end position="67"/>
    </location>
</feature>
<dbReference type="SMART" id="SM00028">
    <property type="entry name" value="TPR"/>
    <property type="match status" value="9"/>
</dbReference>
<feature type="compositionally biased region" description="Basic and acidic residues" evidence="2">
    <location>
        <begin position="714"/>
        <end position="726"/>
    </location>
</feature>
<evidence type="ECO:0000259" key="3">
    <source>
        <dbReference type="Pfam" id="PF12770"/>
    </source>
</evidence>
<dbReference type="Pfam" id="PF13414">
    <property type="entry name" value="TPR_11"/>
    <property type="match status" value="1"/>
</dbReference>
<feature type="repeat" description="TPR" evidence="1">
    <location>
        <begin position="68"/>
        <end position="101"/>
    </location>
</feature>
<sequence length="1584" mass="179400">MEKFYNTPIFGGYSLPTLTEGSIVISEAEEINEVKSLHEQGIQATSSQEYNEAVALYNEALEIDSTNPSVLAARAYAYIEIGNYAGALHDAEAALAIDPQNSQVNCVLGLALHYLGQSSDGLLSLLTGLELDLEDASQITDHIVLLVTGICKLESQISDGLREMDNYKKLTEVGVLLYQNKKYDLCIHVLETAQKLQTNQKGITMRLLLTLANAFSACRKIVEAINCYMECYGVSLATHDTLYETKSLVNIATLYLETGDTYQAIINYEKLHHLEAELITELNGEVSMPDYWTKELQCGLHLNLSIAYKTIGNIHSAVNHAKTYMALLEKYGFSGKMHAESYHNTGMLNEILGNYTEALESYKKYLALSKKEGKKKCIGQAYGCLGSVYAALRNWQLAVTYHEQHIKIAKKAQDKKMLINAYEMLGDTYMSKGDYETAVTTFEAMLNTCIRTDYRNKATAICKLGNAYRAQGKHQYSMYFYQQASDLAVDFDFGDIQTMSQYNIACMNQNSTQMADIELARKYFLKLIPYFEKKITEHDEQGSYCPAEYKQQLQQCYDGVINVLAKIGNKEDCLEFAESCRKRCVTQLPNYSSVPGQNVYRTSEKWSCQKLESVVSGQSATVLYYSLLDSNLLLWVLQPAEGLTRFYTRRAPKHITMTEKIENLLQQLFTGMDYKNRLNECENRALPSANSHIDAIRAKNQKLSKGTKSNQSEVTRKTSEDEEASKRSVERQLYDILLSPIEDILSKLQPNSNLIIIPDKHLNHCPFSLLQNWTLVPLANRFTITYLPCLLLLDRVLRNEIEALRLLDELKFERSQSRCGRVSKLLKLRCTGSVYSDTPEMSRENTMINLKSVSNPRLCTSQSSVKLEKGNTSVSLGISRENTFLTLSSRLGPDGTQDVPSLSVGLGHPVSPEKMMSTHTFTTLTSETATGTDIVQSSQAVTQFVQLSSPDKCLVIGAPKFNSSLVLNGKEWKPHSDMNSAKKELKNIAKCLDIDPIIGEDATKDRFLQEIQKATVIHIATFGCLEKGYLVMTPNSRNEDNPLPEESYLITPEDILNIKLQAQLVVLNVGYSPTRQQYIHPSFILPTLFLASGAQCVLINQWQLPDVIMNKFYHHFYLALQDTTRLSQAVASSIEVLKTDDRCNHVCLWCPFILVGKDITINIKTIKQAMLNQYIDRVENTVQDETCQQYLNLPSSITPIASSEENKEKLQRILIKLLSHCPHQLSVLHDLLELLDAALKRLHTEENNKLTSSLTDNIIKSNGGLELLKLLGFHFQAKGYELDKPYIIYPHWNHDSLLIPAYDSIRSLTDLSSSPRCCQVMSYIFPLKQDNISLMVDLLCLTKHASDIQLKVCDLSVRLLWQNKQIRKLLIETGFHQIGYLLNFNQTALNRKLLTGLLQLLLAISCYKSQVLLYRLDVSLLGHTVGLQTYNTSTEIKNLPSLTPLILPRNQLRMSTPWFSRTESFSEMEEKICLARSKSELDEEYDENKQQVKDWHKSSVVAQANEMLEEVGQPVSRESKIKVVHGSGGLKDIIPIEKKHHLLNREIDQRRDYAHFVYNQRLNNVNSRYRNDVMKLYLPYIKSN</sequence>
<protein>
    <recommendedName>
        <fullName evidence="3">CHAT domain-containing protein</fullName>
    </recommendedName>
</protein>
<proteinExistence type="predicted"/>
<dbReference type="CTD" id="20248546"/>
<name>V4AP74_LOTGI</name>
<reference evidence="4 5" key="1">
    <citation type="journal article" date="2013" name="Nature">
        <title>Insights into bilaterian evolution from three spiralian genomes.</title>
        <authorList>
            <person name="Simakov O."/>
            <person name="Marletaz F."/>
            <person name="Cho S.J."/>
            <person name="Edsinger-Gonzales E."/>
            <person name="Havlak P."/>
            <person name="Hellsten U."/>
            <person name="Kuo D.H."/>
            <person name="Larsson T."/>
            <person name="Lv J."/>
            <person name="Arendt D."/>
            <person name="Savage R."/>
            <person name="Osoegawa K."/>
            <person name="de Jong P."/>
            <person name="Grimwood J."/>
            <person name="Chapman J.A."/>
            <person name="Shapiro H."/>
            <person name="Aerts A."/>
            <person name="Otillar R.P."/>
            <person name="Terry A.Y."/>
            <person name="Boore J.L."/>
            <person name="Grigoriev I.V."/>
            <person name="Lindberg D.R."/>
            <person name="Seaver E.C."/>
            <person name="Weisblat D.A."/>
            <person name="Putnam N.H."/>
            <person name="Rokhsar D.S."/>
        </authorList>
    </citation>
    <scope>NUCLEOTIDE SEQUENCE [LARGE SCALE GENOMIC DNA]</scope>
</reference>
<organism evidence="4 5">
    <name type="scientific">Lottia gigantea</name>
    <name type="common">Giant owl limpet</name>
    <dbReference type="NCBI Taxonomy" id="225164"/>
    <lineage>
        <taxon>Eukaryota</taxon>
        <taxon>Metazoa</taxon>
        <taxon>Spiralia</taxon>
        <taxon>Lophotrochozoa</taxon>
        <taxon>Mollusca</taxon>
        <taxon>Gastropoda</taxon>
        <taxon>Patellogastropoda</taxon>
        <taxon>Lottioidea</taxon>
        <taxon>Lottiidae</taxon>
        <taxon>Lottia</taxon>
    </lineage>
</organism>
<feature type="region of interest" description="Disordered" evidence="2">
    <location>
        <begin position="700"/>
        <end position="726"/>
    </location>
</feature>
<dbReference type="KEGG" id="lgi:LOTGIDRAFT_231307"/>
<dbReference type="Gene3D" id="1.25.40.10">
    <property type="entry name" value="Tetratricopeptide repeat domain"/>
    <property type="match status" value="3"/>
</dbReference>
<dbReference type="Proteomes" id="UP000030746">
    <property type="component" value="Unassembled WGS sequence"/>
</dbReference>
<feature type="repeat" description="TPR" evidence="1">
    <location>
        <begin position="419"/>
        <end position="452"/>
    </location>
</feature>
<feature type="compositionally biased region" description="Polar residues" evidence="2">
    <location>
        <begin position="701"/>
        <end position="713"/>
    </location>
</feature>
<evidence type="ECO:0000256" key="1">
    <source>
        <dbReference type="PROSITE-ProRule" id="PRU00339"/>
    </source>
</evidence>
<gene>
    <name evidence="4" type="ORF">LOTGIDRAFT_231307</name>
</gene>
<feature type="domain" description="CHAT" evidence="3">
    <location>
        <begin position="731"/>
        <end position="801"/>
    </location>
</feature>
<dbReference type="OMA" id="DRVVQNE"/>
<feature type="domain" description="CHAT" evidence="3">
    <location>
        <begin position="935"/>
        <end position="1157"/>
    </location>
</feature>
<evidence type="ECO:0000313" key="4">
    <source>
        <dbReference type="EMBL" id="ESO98992.1"/>
    </source>
</evidence>
<dbReference type="Pfam" id="PF13424">
    <property type="entry name" value="TPR_12"/>
    <property type="match status" value="2"/>
</dbReference>
<keyword evidence="5" id="KW-1185">Reference proteome</keyword>
<dbReference type="PROSITE" id="PS50005">
    <property type="entry name" value="TPR"/>
    <property type="match status" value="4"/>
</dbReference>
<dbReference type="InterPro" id="IPR024983">
    <property type="entry name" value="CHAT_dom"/>
</dbReference>
<dbReference type="EMBL" id="KB201205">
    <property type="protein sequence ID" value="ESO98992.1"/>
    <property type="molecule type" value="Genomic_DNA"/>
</dbReference>
<accession>V4AP74</accession>
<dbReference type="PANTHER" id="PTHR10098">
    <property type="entry name" value="RAPSYN-RELATED"/>
    <property type="match status" value="1"/>
</dbReference>
<feature type="repeat" description="TPR" evidence="1">
    <location>
        <begin position="339"/>
        <end position="372"/>
    </location>
</feature>
<dbReference type="GeneID" id="20248546"/>
<keyword evidence="1" id="KW-0802">TPR repeat</keyword>
<evidence type="ECO:0000313" key="5">
    <source>
        <dbReference type="Proteomes" id="UP000030746"/>
    </source>
</evidence>
<dbReference type="SUPFAM" id="SSF48452">
    <property type="entry name" value="TPR-like"/>
    <property type="match status" value="3"/>
</dbReference>
<dbReference type="STRING" id="225164.V4AP74"/>
<dbReference type="RefSeq" id="XP_009050611.1">
    <property type="nucleotide sequence ID" value="XM_009052363.1"/>
</dbReference>
<evidence type="ECO:0000256" key="2">
    <source>
        <dbReference type="SAM" id="MobiDB-lite"/>
    </source>
</evidence>
<dbReference type="InterPro" id="IPR011990">
    <property type="entry name" value="TPR-like_helical_dom_sf"/>
</dbReference>
<dbReference type="PANTHER" id="PTHR10098:SF108">
    <property type="entry name" value="TETRATRICOPEPTIDE REPEAT PROTEIN 28"/>
    <property type="match status" value="1"/>
</dbReference>
<dbReference type="Pfam" id="PF12770">
    <property type="entry name" value="CHAT"/>
    <property type="match status" value="2"/>
</dbReference>
<dbReference type="InterPro" id="IPR019734">
    <property type="entry name" value="TPR_rpt"/>
</dbReference>